<accession>A0A814BZJ2</accession>
<evidence type="ECO:0000256" key="8">
    <source>
        <dbReference type="ARBA" id="ARBA00023136"/>
    </source>
</evidence>
<dbReference type="Proteomes" id="UP000663828">
    <property type="component" value="Unassembled WGS sequence"/>
</dbReference>
<evidence type="ECO:0000313" key="16">
    <source>
        <dbReference type="Proteomes" id="UP000663828"/>
    </source>
</evidence>
<evidence type="ECO:0000256" key="5">
    <source>
        <dbReference type="ARBA" id="ARBA00018097"/>
    </source>
</evidence>
<dbReference type="CDD" id="cd07061">
    <property type="entry name" value="HP_HAP_like"/>
    <property type="match status" value="1"/>
</dbReference>
<comment type="catalytic activity">
    <reaction evidence="10">
        <text>1D-myo-inositol 1,2,5,6-tetrakisphosphate + H2O = 1D-myo-inositol 1,2,6-trisphosphate + phosphate</text>
        <dbReference type="Rhea" id="RHEA:77119"/>
        <dbReference type="ChEBI" id="CHEBI:15377"/>
        <dbReference type="ChEBI" id="CHEBI:43474"/>
        <dbReference type="ChEBI" id="CHEBI:195535"/>
        <dbReference type="ChEBI" id="CHEBI:195537"/>
        <dbReference type="EC" id="3.1.3.62"/>
    </reaction>
    <physiologicalReaction direction="left-to-right" evidence="10">
        <dbReference type="Rhea" id="RHEA:77120"/>
    </physiologicalReaction>
</comment>
<dbReference type="Gene3D" id="3.40.50.1240">
    <property type="entry name" value="Phosphoglycerate mutase-like"/>
    <property type="match status" value="1"/>
</dbReference>
<evidence type="ECO:0000256" key="2">
    <source>
        <dbReference type="ARBA" id="ARBA00008422"/>
    </source>
</evidence>
<dbReference type="InterPro" id="IPR000560">
    <property type="entry name" value="His_Pase_clade-2"/>
</dbReference>
<evidence type="ECO:0000256" key="13">
    <source>
        <dbReference type="ARBA" id="ARBA00043832"/>
    </source>
</evidence>
<feature type="region of interest" description="Disordered" evidence="14">
    <location>
        <begin position="81"/>
        <end position="113"/>
    </location>
</feature>
<sequence length="543" mass="62901">MALVTTFNSNYPESSNQSYLYQYRLHHLYDSALRPMFSVDNIGQVRFVNRRNRSISIPHSSPTSYHYWPDCRTQSLGIQEEGHNDLDSSKNENELDFSPITEKDDSDRFYSTKTSYKSPTKDYTLSSPPSGFKPICVQFLARHGSRTLTSHSYDIQTLKVWQLAKERNMLTHLGEQLKEDIERFMKENNQIGVGQLTELGRKEHSDMGARLVSRLPMLFSSSSTIEVVTSGKKRVVDSCQCFLSGLTRSQSSFQIKHEVPNKTLLYFHKSCSTYQNFKQTDPHIRKKIKEIKNLEQTRLLARQVLQRIYQDEFLQLLANENHANLSMENIDSINGTTRPNEVDAVLWLYAMFSVAPAHKESHLRNMLAKYFNREESNWFAYISDAQEYYIKGPSIKGTTATFDMARPLLIDFFSSIHKCIEDSSKAMVGCLRFAHAETIIPFASLLQIPCFSDQAVDLNEIYRYDNNSWRGAHISPMAANIQWEIYQNENDPHQILVRMLYNEMEVRFKDNCQSIAPDSYFYDFNELKRAYAPLLLLPNSELN</sequence>
<evidence type="ECO:0000256" key="11">
    <source>
        <dbReference type="ARBA" id="ARBA00043671"/>
    </source>
</evidence>
<evidence type="ECO:0000256" key="14">
    <source>
        <dbReference type="SAM" id="MobiDB-lite"/>
    </source>
</evidence>
<keyword evidence="7" id="KW-0378">Hydrolase</keyword>
<keyword evidence="8" id="KW-0472">Membrane</keyword>
<comment type="subcellular location">
    <subcellularLocation>
        <location evidence="1">Membrane</location>
    </subcellularLocation>
</comment>
<dbReference type="EMBL" id="CAJNOR010000504">
    <property type="protein sequence ID" value="CAF0933235.1"/>
    <property type="molecule type" value="Genomic_DNA"/>
</dbReference>
<gene>
    <name evidence="15" type="ORF">XAT740_LOCUS9698</name>
</gene>
<keyword evidence="16" id="KW-1185">Reference proteome</keyword>
<dbReference type="PANTHER" id="PTHR20963:SF8">
    <property type="entry name" value="MULTIPLE INOSITOL POLYPHOSPHATE PHOSPHATASE 1"/>
    <property type="match status" value="1"/>
</dbReference>
<comment type="caution">
    <text evidence="15">The sequence shown here is derived from an EMBL/GenBank/DDBJ whole genome shotgun (WGS) entry which is preliminary data.</text>
</comment>
<organism evidence="15 16">
    <name type="scientific">Adineta ricciae</name>
    <name type="common">Rotifer</name>
    <dbReference type="NCBI Taxonomy" id="249248"/>
    <lineage>
        <taxon>Eukaryota</taxon>
        <taxon>Metazoa</taxon>
        <taxon>Spiralia</taxon>
        <taxon>Gnathifera</taxon>
        <taxon>Rotifera</taxon>
        <taxon>Eurotatoria</taxon>
        <taxon>Bdelloidea</taxon>
        <taxon>Adinetida</taxon>
        <taxon>Adinetidae</taxon>
        <taxon>Adineta</taxon>
    </lineage>
</organism>
<comment type="catalytic activity">
    <reaction evidence="13">
        <text>(2R)-2,3-bisphosphoglycerate + H2O = (2R)-2-phosphoglycerate + phosphate</text>
        <dbReference type="Rhea" id="RHEA:27381"/>
        <dbReference type="ChEBI" id="CHEBI:15377"/>
        <dbReference type="ChEBI" id="CHEBI:43474"/>
        <dbReference type="ChEBI" id="CHEBI:58248"/>
        <dbReference type="ChEBI" id="CHEBI:58289"/>
        <dbReference type="EC" id="3.1.3.80"/>
    </reaction>
    <physiologicalReaction direction="left-to-right" evidence="13">
        <dbReference type="Rhea" id="RHEA:27382"/>
    </physiologicalReaction>
</comment>
<comment type="catalytic activity">
    <reaction evidence="12">
        <text>1D-myo-inositol hexakisphosphate + H2O = 1D-myo-inositol 1,2,4,5,6-pentakisphosphate + phosphate</text>
        <dbReference type="Rhea" id="RHEA:16989"/>
        <dbReference type="ChEBI" id="CHEBI:15377"/>
        <dbReference type="ChEBI" id="CHEBI:43474"/>
        <dbReference type="ChEBI" id="CHEBI:57798"/>
        <dbReference type="ChEBI" id="CHEBI:58130"/>
        <dbReference type="EC" id="3.1.3.62"/>
    </reaction>
    <physiologicalReaction direction="left-to-right" evidence="12">
        <dbReference type="Rhea" id="RHEA:16990"/>
    </physiologicalReaction>
</comment>
<evidence type="ECO:0000256" key="7">
    <source>
        <dbReference type="ARBA" id="ARBA00022801"/>
    </source>
</evidence>
<feature type="compositionally biased region" description="Basic and acidic residues" evidence="14">
    <location>
        <begin position="81"/>
        <end position="93"/>
    </location>
</feature>
<keyword evidence="6" id="KW-0732">Signal</keyword>
<evidence type="ECO:0000256" key="10">
    <source>
        <dbReference type="ARBA" id="ARBA00043668"/>
    </source>
</evidence>
<dbReference type="EC" id="3.1.3.80" evidence="3"/>
<evidence type="ECO:0000256" key="4">
    <source>
        <dbReference type="ARBA" id="ARBA00013040"/>
    </source>
</evidence>
<evidence type="ECO:0000313" key="15">
    <source>
        <dbReference type="EMBL" id="CAF0933235.1"/>
    </source>
</evidence>
<dbReference type="Pfam" id="PF00328">
    <property type="entry name" value="His_Phos_2"/>
    <property type="match status" value="1"/>
</dbReference>
<protein>
    <recommendedName>
        <fullName evidence="5">Multiple inositol polyphosphate phosphatase 1</fullName>
        <ecNumber evidence="4">3.1.3.62</ecNumber>
        <ecNumber evidence="3">3.1.3.80</ecNumber>
    </recommendedName>
    <alternativeName>
        <fullName evidence="9">2,3-bisphosphoglycerate 3-phosphatase</fullName>
    </alternativeName>
</protein>
<reference evidence="15" key="1">
    <citation type="submission" date="2021-02" db="EMBL/GenBank/DDBJ databases">
        <authorList>
            <person name="Nowell W R."/>
        </authorList>
    </citation>
    <scope>NUCLEOTIDE SEQUENCE</scope>
</reference>
<name>A0A814BZJ2_ADIRI</name>
<dbReference type="AlphaFoldDB" id="A0A814BZJ2"/>
<evidence type="ECO:0000256" key="3">
    <source>
        <dbReference type="ARBA" id="ARBA00012976"/>
    </source>
</evidence>
<evidence type="ECO:0000256" key="6">
    <source>
        <dbReference type="ARBA" id="ARBA00022729"/>
    </source>
</evidence>
<comment type="catalytic activity">
    <reaction evidence="11">
        <text>1D-myo-inositol 1,2,4,5,6-pentakisphosphate + H2O = 1D-myo-inositol 1,2,5,6-tetrakisphosphate + phosphate</text>
        <dbReference type="Rhea" id="RHEA:77115"/>
        <dbReference type="ChEBI" id="CHEBI:15377"/>
        <dbReference type="ChEBI" id="CHEBI:43474"/>
        <dbReference type="ChEBI" id="CHEBI:57798"/>
        <dbReference type="ChEBI" id="CHEBI:195535"/>
        <dbReference type="EC" id="3.1.3.62"/>
    </reaction>
    <physiologicalReaction direction="left-to-right" evidence="11">
        <dbReference type="Rhea" id="RHEA:77116"/>
    </physiologicalReaction>
</comment>
<proteinExistence type="inferred from homology"/>
<dbReference type="SUPFAM" id="SSF53254">
    <property type="entry name" value="Phosphoglycerate mutase-like"/>
    <property type="match status" value="1"/>
</dbReference>
<feature type="compositionally biased region" description="Basic and acidic residues" evidence="14">
    <location>
        <begin position="101"/>
        <end position="110"/>
    </location>
</feature>
<dbReference type="InterPro" id="IPR029033">
    <property type="entry name" value="His_PPase_superfam"/>
</dbReference>
<dbReference type="PANTHER" id="PTHR20963">
    <property type="entry name" value="MULTIPLE INOSITOL POLYPHOSPHATE PHOSPHATASE-RELATED"/>
    <property type="match status" value="1"/>
</dbReference>
<dbReference type="GO" id="GO:0016020">
    <property type="term" value="C:membrane"/>
    <property type="evidence" value="ECO:0007669"/>
    <property type="project" value="UniProtKB-SubCell"/>
</dbReference>
<evidence type="ECO:0000256" key="12">
    <source>
        <dbReference type="ARBA" id="ARBA00043691"/>
    </source>
</evidence>
<dbReference type="GO" id="GO:0034417">
    <property type="term" value="F:bisphosphoglycerate 3-phosphatase activity"/>
    <property type="evidence" value="ECO:0007669"/>
    <property type="project" value="UniProtKB-EC"/>
</dbReference>
<dbReference type="EC" id="3.1.3.62" evidence="4"/>
<evidence type="ECO:0000256" key="1">
    <source>
        <dbReference type="ARBA" id="ARBA00004370"/>
    </source>
</evidence>
<evidence type="ECO:0000256" key="9">
    <source>
        <dbReference type="ARBA" id="ARBA00031642"/>
    </source>
</evidence>
<comment type="similarity">
    <text evidence="2">Belongs to the histidine acid phosphatase family. MINPP1 subfamily.</text>
</comment>